<gene>
    <name evidence="10" type="primary">glpK</name>
    <name evidence="10" type="ORF">IAA62_01455</name>
</gene>
<keyword evidence="5" id="KW-0319">Glycerol metabolism</keyword>
<dbReference type="EMBL" id="DVOJ01000005">
    <property type="protein sequence ID" value="HIV01207.1"/>
    <property type="molecule type" value="Genomic_DNA"/>
</dbReference>
<keyword evidence="6" id="KW-0067">ATP-binding</keyword>
<dbReference type="GO" id="GO:0006072">
    <property type="term" value="P:glycerol-3-phosphate metabolic process"/>
    <property type="evidence" value="ECO:0007669"/>
    <property type="project" value="InterPro"/>
</dbReference>
<dbReference type="PROSITE" id="PS00933">
    <property type="entry name" value="FGGY_KINASES_1"/>
    <property type="match status" value="1"/>
</dbReference>
<feature type="domain" description="Carbohydrate kinase FGGY N-terminal" evidence="8">
    <location>
        <begin position="5"/>
        <end position="247"/>
    </location>
</feature>
<sequence length="483" mass="53768">MEKKYIVGIDEGTTNARAVLYDVKKKTIVKQESKNFKQYYPNPGWVEHDAEEIFKCVESCLNAVLDGLKPEEVYGIGITNQRESVVAWNKKTGKPAYKSIVWQCRRTEKFCENIPNRMKKIIKKKTGLIVDAYFSASKMKWILDNSEKVRALDEEDNLCFGTIDSFLLYRLTGGKTFATDVTNASRTMLFNINTLCWDEELLKYFGIKKQTLPSIVSNSEILGTAKTAIGEIPIASMIGDQQSALFGQGCFYKGMAKDTFGTGCFLLYNSGEKPISSKTLLTDIAWKIGDKTTYALEGSVFNAGSAITWLVENMEMISSPKETNDIDKKAPTNLGVYFIPAFTGLGAPHWKGDVRGSITGLTRGTTKYHIVRACLESMVYSSQDILAYMGDISELRCDGGVTNSDFLLQFLSDLSGLKVTRQKSVEATVLGAVYLAGLATGAFKSLEDISKLIKPAKTFTPKESKEKMIECYEGWKNALEHIY</sequence>
<comment type="similarity">
    <text evidence="1">Belongs to the FGGY kinase family.</text>
</comment>
<dbReference type="PANTHER" id="PTHR10196:SF69">
    <property type="entry name" value="GLYCEROL KINASE"/>
    <property type="match status" value="1"/>
</dbReference>
<dbReference type="Pfam" id="PF00370">
    <property type="entry name" value="FGGY_N"/>
    <property type="match status" value="1"/>
</dbReference>
<dbReference type="InterPro" id="IPR018484">
    <property type="entry name" value="FGGY_N"/>
</dbReference>
<dbReference type="GO" id="GO:0019563">
    <property type="term" value="P:glycerol catabolic process"/>
    <property type="evidence" value="ECO:0007669"/>
    <property type="project" value="TreeGrafter"/>
</dbReference>
<accession>A0A9D1NEN2</accession>
<organism evidence="10 11">
    <name type="scientific">Candidatus Caccopulliclostridium gallistercoris</name>
    <dbReference type="NCBI Taxonomy" id="2840719"/>
    <lineage>
        <taxon>Bacteria</taxon>
        <taxon>Bacillati</taxon>
        <taxon>Bacillota</taxon>
        <taxon>Clostridia</taxon>
        <taxon>Candidatus Caccopulliclostridium</taxon>
    </lineage>
</organism>
<evidence type="ECO:0000313" key="11">
    <source>
        <dbReference type="Proteomes" id="UP000886861"/>
    </source>
</evidence>
<feature type="domain" description="Carbohydrate kinase FGGY C-terminal" evidence="9">
    <location>
        <begin position="259"/>
        <end position="439"/>
    </location>
</feature>
<dbReference type="InterPro" id="IPR005999">
    <property type="entry name" value="Glycerol_kin"/>
</dbReference>
<evidence type="ECO:0000259" key="8">
    <source>
        <dbReference type="Pfam" id="PF00370"/>
    </source>
</evidence>
<evidence type="ECO:0000256" key="7">
    <source>
        <dbReference type="ARBA" id="ARBA00043149"/>
    </source>
</evidence>
<dbReference type="SUPFAM" id="SSF53067">
    <property type="entry name" value="Actin-like ATPase domain"/>
    <property type="match status" value="2"/>
</dbReference>
<evidence type="ECO:0000256" key="6">
    <source>
        <dbReference type="ARBA" id="ARBA00022840"/>
    </source>
</evidence>
<evidence type="ECO:0000256" key="2">
    <source>
        <dbReference type="ARBA" id="ARBA00022679"/>
    </source>
</evidence>
<dbReference type="GO" id="GO:0005524">
    <property type="term" value="F:ATP binding"/>
    <property type="evidence" value="ECO:0007669"/>
    <property type="project" value="UniProtKB-KW"/>
</dbReference>
<comment type="caution">
    <text evidence="10">The sequence shown here is derived from an EMBL/GenBank/DDBJ whole genome shotgun (WGS) entry which is preliminary data.</text>
</comment>
<dbReference type="PANTHER" id="PTHR10196">
    <property type="entry name" value="SUGAR KINASE"/>
    <property type="match status" value="1"/>
</dbReference>
<reference evidence="10" key="2">
    <citation type="journal article" date="2021" name="PeerJ">
        <title>Extensive microbial diversity within the chicken gut microbiome revealed by metagenomics and culture.</title>
        <authorList>
            <person name="Gilroy R."/>
            <person name="Ravi A."/>
            <person name="Getino M."/>
            <person name="Pursley I."/>
            <person name="Horton D.L."/>
            <person name="Alikhan N.F."/>
            <person name="Baker D."/>
            <person name="Gharbi K."/>
            <person name="Hall N."/>
            <person name="Watson M."/>
            <person name="Adriaenssens E.M."/>
            <person name="Foster-Nyarko E."/>
            <person name="Jarju S."/>
            <person name="Secka A."/>
            <person name="Antonio M."/>
            <person name="Oren A."/>
            <person name="Chaudhuri R.R."/>
            <person name="La Ragione R."/>
            <person name="Hildebrand F."/>
            <person name="Pallen M.J."/>
        </authorList>
    </citation>
    <scope>NUCLEOTIDE SEQUENCE</scope>
    <source>
        <strain evidence="10">CHK186-9395</strain>
    </source>
</reference>
<evidence type="ECO:0000313" key="10">
    <source>
        <dbReference type="EMBL" id="HIV01207.1"/>
    </source>
</evidence>
<evidence type="ECO:0000256" key="4">
    <source>
        <dbReference type="ARBA" id="ARBA00022777"/>
    </source>
</evidence>
<dbReference type="Proteomes" id="UP000886861">
    <property type="component" value="Unassembled WGS sequence"/>
</dbReference>
<reference evidence="10" key="1">
    <citation type="submission" date="2020-10" db="EMBL/GenBank/DDBJ databases">
        <authorList>
            <person name="Gilroy R."/>
        </authorList>
    </citation>
    <scope>NUCLEOTIDE SEQUENCE</scope>
    <source>
        <strain evidence="10">CHK186-9395</strain>
    </source>
</reference>
<dbReference type="NCBIfam" id="NF000756">
    <property type="entry name" value="PRK00047.1"/>
    <property type="match status" value="1"/>
</dbReference>
<dbReference type="Gene3D" id="3.30.420.40">
    <property type="match status" value="2"/>
</dbReference>
<dbReference type="NCBIfam" id="TIGR01311">
    <property type="entry name" value="glycerol_kin"/>
    <property type="match status" value="1"/>
</dbReference>
<dbReference type="GO" id="GO:0004370">
    <property type="term" value="F:glycerol kinase activity"/>
    <property type="evidence" value="ECO:0007669"/>
    <property type="project" value="InterPro"/>
</dbReference>
<dbReference type="InterPro" id="IPR043129">
    <property type="entry name" value="ATPase_NBD"/>
</dbReference>
<dbReference type="PIRSF" id="PIRSF000538">
    <property type="entry name" value="GlpK"/>
    <property type="match status" value="1"/>
</dbReference>
<name>A0A9D1NEN2_9FIRM</name>
<evidence type="ECO:0000259" key="9">
    <source>
        <dbReference type="Pfam" id="PF02782"/>
    </source>
</evidence>
<dbReference type="InterPro" id="IPR000577">
    <property type="entry name" value="Carb_kinase_FGGY"/>
</dbReference>
<evidence type="ECO:0000256" key="1">
    <source>
        <dbReference type="ARBA" id="ARBA00009156"/>
    </source>
</evidence>
<keyword evidence="4 10" id="KW-0418">Kinase</keyword>
<evidence type="ECO:0000256" key="5">
    <source>
        <dbReference type="ARBA" id="ARBA00022798"/>
    </source>
</evidence>
<proteinExistence type="inferred from homology"/>
<dbReference type="FunFam" id="3.30.420.40:FF:000008">
    <property type="entry name" value="Glycerol kinase"/>
    <property type="match status" value="1"/>
</dbReference>
<protein>
    <recommendedName>
        <fullName evidence="7">ATP:glycerol 3-phosphotransferase</fullName>
    </recommendedName>
</protein>
<evidence type="ECO:0000256" key="3">
    <source>
        <dbReference type="ARBA" id="ARBA00022741"/>
    </source>
</evidence>
<dbReference type="Pfam" id="PF02782">
    <property type="entry name" value="FGGY_C"/>
    <property type="match status" value="1"/>
</dbReference>
<dbReference type="CDD" id="cd07769">
    <property type="entry name" value="ASKHA_NBD_FGGY_GK"/>
    <property type="match status" value="1"/>
</dbReference>
<dbReference type="InterPro" id="IPR018485">
    <property type="entry name" value="FGGY_C"/>
</dbReference>
<dbReference type="GO" id="GO:0005829">
    <property type="term" value="C:cytosol"/>
    <property type="evidence" value="ECO:0007669"/>
    <property type="project" value="TreeGrafter"/>
</dbReference>
<keyword evidence="3" id="KW-0547">Nucleotide-binding</keyword>
<keyword evidence="2 10" id="KW-0808">Transferase</keyword>
<dbReference type="AlphaFoldDB" id="A0A9D1NEN2"/>
<dbReference type="InterPro" id="IPR018483">
    <property type="entry name" value="Carb_kinase_FGGY_CS"/>
</dbReference>